<dbReference type="PROSITE" id="PS50404">
    <property type="entry name" value="GST_NTER"/>
    <property type="match status" value="1"/>
</dbReference>
<dbReference type="PROSITE" id="PS50405">
    <property type="entry name" value="GST_CTER"/>
    <property type="match status" value="1"/>
</dbReference>
<dbReference type="SFLD" id="SFLDS00019">
    <property type="entry name" value="Glutathione_Transferase_(cytos"/>
    <property type="match status" value="1"/>
</dbReference>
<proteinExistence type="predicted"/>
<dbReference type="Pfam" id="PF13409">
    <property type="entry name" value="GST_N_2"/>
    <property type="match status" value="1"/>
</dbReference>
<dbReference type="InterPro" id="IPR040079">
    <property type="entry name" value="Glutathione_S-Trfase"/>
</dbReference>
<dbReference type="RefSeq" id="WP_116959834.1">
    <property type="nucleotide sequence ID" value="NZ_QVLS01000008.1"/>
</dbReference>
<dbReference type="InterPro" id="IPR036282">
    <property type="entry name" value="Glutathione-S-Trfase_C_sf"/>
</dbReference>
<dbReference type="SFLD" id="SFLDG01150">
    <property type="entry name" value="Main.1:_Beta-like"/>
    <property type="match status" value="1"/>
</dbReference>
<organism evidence="3 4">
    <name type="scientific">Hydrogenophaga borbori</name>
    <dbReference type="NCBI Taxonomy" id="2294117"/>
    <lineage>
        <taxon>Bacteria</taxon>
        <taxon>Pseudomonadati</taxon>
        <taxon>Pseudomonadota</taxon>
        <taxon>Betaproteobacteria</taxon>
        <taxon>Burkholderiales</taxon>
        <taxon>Comamonadaceae</taxon>
        <taxon>Hydrogenophaga</taxon>
    </lineage>
</organism>
<dbReference type="SUPFAM" id="SSF47616">
    <property type="entry name" value="GST C-terminal domain-like"/>
    <property type="match status" value="1"/>
</dbReference>
<dbReference type="Gene3D" id="3.40.30.10">
    <property type="entry name" value="Glutaredoxin"/>
    <property type="match status" value="1"/>
</dbReference>
<dbReference type="SUPFAM" id="SSF52833">
    <property type="entry name" value="Thioredoxin-like"/>
    <property type="match status" value="1"/>
</dbReference>
<reference evidence="3 4" key="1">
    <citation type="submission" date="2018-08" db="EMBL/GenBank/DDBJ databases">
        <title>Hydrogenophaga sp. LA-38 isolated from sludge.</title>
        <authorList>
            <person name="Im W.-T."/>
        </authorList>
    </citation>
    <scope>NUCLEOTIDE SEQUENCE [LARGE SCALE GENOMIC DNA]</scope>
    <source>
        <strain evidence="3 4">LA-38</strain>
    </source>
</reference>
<keyword evidence="4" id="KW-1185">Reference proteome</keyword>
<evidence type="ECO:0000259" key="1">
    <source>
        <dbReference type="PROSITE" id="PS50404"/>
    </source>
</evidence>
<evidence type="ECO:0000313" key="3">
    <source>
        <dbReference type="EMBL" id="RFP77967.1"/>
    </source>
</evidence>
<dbReference type="GO" id="GO:0016740">
    <property type="term" value="F:transferase activity"/>
    <property type="evidence" value="ECO:0007669"/>
    <property type="project" value="UniProtKB-KW"/>
</dbReference>
<dbReference type="Proteomes" id="UP000261931">
    <property type="component" value="Unassembled WGS sequence"/>
</dbReference>
<keyword evidence="3" id="KW-0808">Transferase</keyword>
<dbReference type="AlphaFoldDB" id="A0A372EHN4"/>
<comment type="caution">
    <text evidence="3">The sequence shown here is derived from an EMBL/GenBank/DDBJ whole genome shotgun (WGS) entry which is preliminary data.</text>
</comment>
<dbReference type="PANTHER" id="PTHR44051">
    <property type="entry name" value="GLUTATHIONE S-TRANSFERASE-RELATED"/>
    <property type="match status" value="1"/>
</dbReference>
<dbReference type="CDD" id="cd03188">
    <property type="entry name" value="GST_C_Beta"/>
    <property type="match status" value="1"/>
</dbReference>
<dbReference type="InterPro" id="IPR036249">
    <property type="entry name" value="Thioredoxin-like_sf"/>
</dbReference>
<dbReference type="CDD" id="cd03057">
    <property type="entry name" value="GST_N_Beta"/>
    <property type="match status" value="1"/>
</dbReference>
<sequence>MNAPPFPPELILYYSPKACSLAPHIVLEESGLPYAARAVNIRAGEHLRPEYLQLNPSGTVPALAIDGQILTESQALLSYLADLVPERGLLPRPGTLARARAHEWMNFISSSLHAAYRSVFRPQSYGGDRPEVVEAVRAQGHERLARALQTVERRLGDTPYALGEAFSAVDAYLFVFYLWSFDERLSGEMPPRPRYRALAQRVWQRGAVRRVVARERGVRAYELPAEMAGADAPLADLA</sequence>
<dbReference type="Pfam" id="PF13410">
    <property type="entry name" value="GST_C_2"/>
    <property type="match status" value="1"/>
</dbReference>
<dbReference type="InterPro" id="IPR004045">
    <property type="entry name" value="Glutathione_S-Trfase_N"/>
</dbReference>
<protein>
    <submittedName>
        <fullName evidence="3">Glutathione S-transferase</fullName>
    </submittedName>
</protein>
<name>A0A372EHN4_9BURK</name>
<evidence type="ECO:0000259" key="2">
    <source>
        <dbReference type="PROSITE" id="PS50405"/>
    </source>
</evidence>
<dbReference type="InterPro" id="IPR010987">
    <property type="entry name" value="Glutathione-S-Trfase_C-like"/>
</dbReference>
<dbReference type="EMBL" id="QVLS01000008">
    <property type="protein sequence ID" value="RFP77967.1"/>
    <property type="molecule type" value="Genomic_DNA"/>
</dbReference>
<accession>A0A372EHN4</accession>
<feature type="domain" description="GST C-terminal" evidence="2">
    <location>
        <begin position="94"/>
        <end position="221"/>
    </location>
</feature>
<gene>
    <name evidence="3" type="ORF">DY262_14580</name>
</gene>
<dbReference type="PANTHER" id="PTHR44051:SF8">
    <property type="entry name" value="GLUTATHIONE S-TRANSFERASE GSTA"/>
    <property type="match status" value="1"/>
</dbReference>
<dbReference type="Gene3D" id="1.20.1050.10">
    <property type="match status" value="1"/>
</dbReference>
<evidence type="ECO:0000313" key="4">
    <source>
        <dbReference type="Proteomes" id="UP000261931"/>
    </source>
</evidence>
<dbReference type="SFLD" id="SFLDG00358">
    <property type="entry name" value="Main_(cytGST)"/>
    <property type="match status" value="1"/>
</dbReference>
<feature type="domain" description="GST N-terminal" evidence="1">
    <location>
        <begin position="7"/>
        <end position="88"/>
    </location>
</feature>